<accession>A0A4P5ZI91</accession>
<comment type="caution">
    <text evidence="1">The sequence shown here is derived from an EMBL/GenBank/DDBJ whole genome shotgun (WGS) entry which is preliminary data.</text>
</comment>
<name>A0A4P5ZI91_PLAAG</name>
<evidence type="ECO:0000313" key="1">
    <source>
        <dbReference type="EMBL" id="GDZ95868.1"/>
    </source>
</evidence>
<dbReference type="RefSeq" id="WP_043938869.1">
    <property type="nucleotide sequence ID" value="NZ_BJCD01000068.1"/>
</dbReference>
<evidence type="ECO:0000313" key="2">
    <source>
        <dbReference type="Proteomes" id="UP000299794"/>
    </source>
</evidence>
<organism evidence="1 2">
    <name type="scientific">Planktothrix agardhii CCAP 1459/11A</name>
    <dbReference type="NCBI Taxonomy" id="282420"/>
    <lineage>
        <taxon>Bacteria</taxon>
        <taxon>Bacillati</taxon>
        <taxon>Cyanobacteriota</taxon>
        <taxon>Cyanophyceae</taxon>
        <taxon>Oscillatoriophycideae</taxon>
        <taxon>Oscillatoriales</taxon>
        <taxon>Microcoleaceae</taxon>
        <taxon>Planktothrix</taxon>
    </lineage>
</organism>
<gene>
    <name evidence="1" type="ORF">PA905_42990</name>
</gene>
<dbReference type="EMBL" id="BJCD01000068">
    <property type="protein sequence ID" value="GDZ95868.1"/>
    <property type="molecule type" value="Genomic_DNA"/>
</dbReference>
<reference evidence="2" key="1">
    <citation type="submission" date="2019-02" db="EMBL/GenBank/DDBJ databases">
        <title>Draft genome sequence of Planktothrix agardhii NIES-905.</title>
        <authorList>
            <person name="Yamaguchi H."/>
            <person name="Suzuki S."/>
            <person name="Kawachi M."/>
        </authorList>
    </citation>
    <scope>NUCLEOTIDE SEQUENCE [LARGE SCALE GENOMIC DNA]</scope>
    <source>
        <strain evidence="2">CCAP 1459/11A</strain>
    </source>
</reference>
<proteinExistence type="predicted"/>
<dbReference type="AlphaFoldDB" id="A0A4P5ZI91"/>
<protein>
    <submittedName>
        <fullName evidence="1">Uncharacterized protein</fullName>
    </submittedName>
</protein>
<sequence>MNGVKRDFRGEIVTVAVRNTKGMSVSLAIESLPAFRPPAKFGGTGKDPIWQIDDRIRYFILSNPVNFNQY</sequence>
<dbReference type="Proteomes" id="UP000299794">
    <property type="component" value="Unassembled WGS sequence"/>
</dbReference>